<gene>
    <name evidence="2" type="ORF">OS493_010655</name>
</gene>
<protein>
    <recommendedName>
        <fullName evidence="4">Secreted protein</fullName>
    </recommendedName>
</protein>
<dbReference type="OrthoDB" id="5954908at2759"/>
<keyword evidence="3" id="KW-1185">Reference proteome</keyword>
<evidence type="ECO:0008006" key="4">
    <source>
        <dbReference type="Google" id="ProtNLM"/>
    </source>
</evidence>
<comment type="caution">
    <text evidence="2">The sequence shown here is derived from an EMBL/GenBank/DDBJ whole genome shotgun (WGS) entry which is preliminary data.</text>
</comment>
<reference evidence="2" key="1">
    <citation type="submission" date="2023-01" db="EMBL/GenBank/DDBJ databases">
        <title>Genome assembly of the deep-sea coral Lophelia pertusa.</title>
        <authorList>
            <person name="Herrera S."/>
            <person name="Cordes E."/>
        </authorList>
    </citation>
    <scope>NUCLEOTIDE SEQUENCE</scope>
    <source>
        <strain evidence="2">USNM1676648</strain>
        <tissue evidence="2">Polyp</tissue>
    </source>
</reference>
<dbReference type="AlphaFoldDB" id="A0A9W9ZQX1"/>
<feature type="chain" id="PRO_5040970293" description="Secreted protein" evidence="1">
    <location>
        <begin position="23"/>
        <end position="211"/>
    </location>
</feature>
<proteinExistence type="predicted"/>
<accession>A0A9W9ZQX1</accession>
<dbReference type="EMBL" id="MU825877">
    <property type="protein sequence ID" value="KAJ7386251.1"/>
    <property type="molecule type" value="Genomic_DNA"/>
</dbReference>
<sequence length="211" mass="24318">MVTDALLFFALALLSCHLFTRAESDQESPESEHYIIKDCNGIQYRLMIDSGVPPFPATACDVKQKVITCFENSKGSGNLLDQDRFVLLQSAMVDKALMCPDLKYDKLKKSIQNSAIVQELLCKHPVAIPLSPEQCAITIHKNCEKNIFEQVVINHLSWPRTTKWRQCLQRSVKKYSMYSNNITKLRHNATELWREFKTTGVQFKTLWNIYE</sequence>
<evidence type="ECO:0000313" key="2">
    <source>
        <dbReference type="EMBL" id="KAJ7386251.1"/>
    </source>
</evidence>
<evidence type="ECO:0000256" key="1">
    <source>
        <dbReference type="SAM" id="SignalP"/>
    </source>
</evidence>
<feature type="signal peptide" evidence="1">
    <location>
        <begin position="1"/>
        <end position="22"/>
    </location>
</feature>
<organism evidence="2 3">
    <name type="scientific">Desmophyllum pertusum</name>
    <dbReference type="NCBI Taxonomy" id="174260"/>
    <lineage>
        <taxon>Eukaryota</taxon>
        <taxon>Metazoa</taxon>
        <taxon>Cnidaria</taxon>
        <taxon>Anthozoa</taxon>
        <taxon>Hexacorallia</taxon>
        <taxon>Scleractinia</taxon>
        <taxon>Caryophylliina</taxon>
        <taxon>Caryophylliidae</taxon>
        <taxon>Desmophyllum</taxon>
    </lineage>
</organism>
<keyword evidence="1" id="KW-0732">Signal</keyword>
<evidence type="ECO:0000313" key="3">
    <source>
        <dbReference type="Proteomes" id="UP001163046"/>
    </source>
</evidence>
<name>A0A9W9ZQX1_9CNID</name>
<dbReference type="Proteomes" id="UP001163046">
    <property type="component" value="Unassembled WGS sequence"/>
</dbReference>